<dbReference type="Gene3D" id="1.10.3230.30">
    <property type="entry name" value="Phage gp6-like head-tail connector protein"/>
    <property type="match status" value="1"/>
</dbReference>
<proteinExistence type="predicted"/>
<dbReference type="CDD" id="cd08054">
    <property type="entry name" value="gp6"/>
    <property type="match status" value="1"/>
</dbReference>
<dbReference type="InterPro" id="IPR006450">
    <property type="entry name" value="Phage_HK97_gp6-like"/>
</dbReference>
<organism evidence="1 2">
    <name type="scientific">Marinibactrum halimedae</name>
    <dbReference type="NCBI Taxonomy" id="1444977"/>
    <lineage>
        <taxon>Bacteria</taxon>
        <taxon>Pseudomonadati</taxon>
        <taxon>Pseudomonadota</taxon>
        <taxon>Gammaproteobacteria</taxon>
        <taxon>Cellvibrionales</taxon>
        <taxon>Cellvibrionaceae</taxon>
        <taxon>Marinibactrum</taxon>
    </lineage>
</organism>
<dbReference type="NCBIfam" id="TIGR01560">
    <property type="entry name" value="put_DNA_pack"/>
    <property type="match status" value="1"/>
</dbReference>
<name>A0AA37WNP6_9GAMM</name>
<evidence type="ECO:0000313" key="1">
    <source>
        <dbReference type="EMBL" id="GLS27740.1"/>
    </source>
</evidence>
<protein>
    <recommendedName>
        <fullName evidence="3">Phage gp6-like head-tail connector protein</fullName>
    </recommendedName>
</protein>
<evidence type="ECO:0008006" key="3">
    <source>
        <dbReference type="Google" id="ProtNLM"/>
    </source>
</evidence>
<reference evidence="1 2" key="1">
    <citation type="journal article" date="2014" name="Int. J. Syst. Evol. Microbiol.">
        <title>Complete genome sequence of Corynebacterium casei LMG S-19264T (=DSM 44701T), isolated from a smear-ripened cheese.</title>
        <authorList>
            <consortium name="US DOE Joint Genome Institute (JGI-PGF)"/>
            <person name="Walter F."/>
            <person name="Albersmeier A."/>
            <person name="Kalinowski J."/>
            <person name="Ruckert C."/>
        </authorList>
    </citation>
    <scope>NUCLEOTIDE SEQUENCE [LARGE SCALE GENOMIC DNA]</scope>
    <source>
        <strain evidence="1 2">NBRC 110095</strain>
    </source>
</reference>
<comment type="caution">
    <text evidence="1">The sequence shown here is derived from an EMBL/GenBank/DDBJ whole genome shotgun (WGS) entry which is preliminary data.</text>
</comment>
<dbReference type="Proteomes" id="UP001156870">
    <property type="component" value="Unassembled WGS sequence"/>
</dbReference>
<dbReference type="EMBL" id="BSPD01000087">
    <property type="protein sequence ID" value="GLS27740.1"/>
    <property type="molecule type" value="Genomic_DNA"/>
</dbReference>
<evidence type="ECO:0000313" key="2">
    <source>
        <dbReference type="Proteomes" id="UP001156870"/>
    </source>
</evidence>
<gene>
    <name evidence="1" type="ORF">GCM10007877_34590</name>
</gene>
<dbReference type="RefSeq" id="WP_232593529.1">
    <property type="nucleotide sequence ID" value="NZ_BSPD01000087.1"/>
</dbReference>
<dbReference type="AlphaFoldDB" id="A0AA37WNP6"/>
<keyword evidence="2" id="KW-1185">Reference proteome</keyword>
<sequence length="99" mass="11068">MIVSITELLAQLRLEPEDYPVDSPQTQHLTLLVDAAVGWVNHYTGIEWTEENVTPNIKIAILLMVDHLHKNSAATAPVDLKEIPFGVKAHADIEKQDFV</sequence>
<accession>A0AA37WNP6</accession>